<evidence type="ECO:0000313" key="5">
    <source>
        <dbReference type="Proteomes" id="UP000789595"/>
    </source>
</evidence>
<dbReference type="GO" id="GO:0030041">
    <property type="term" value="P:actin filament polymerization"/>
    <property type="evidence" value="ECO:0007669"/>
    <property type="project" value="TreeGrafter"/>
</dbReference>
<dbReference type="GO" id="GO:0005884">
    <property type="term" value="C:actin filament"/>
    <property type="evidence" value="ECO:0007669"/>
    <property type="project" value="TreeGrafter"/>
</dbReference>
<evidence type="ECO:0000256" key="2">
    <source>
        <dbReference type="SAM" id="MobiDB-lite"/>
    </source>
</evidence>
<dbReference type="Gene3D" id="1.10.30.10">
    <property type="entry name" value="High mobility group box domain"/>
    <property type="match status" value="1"/>
</dbReference>
<keyword evidence="1" id="KW-0238">DNA-binding</keyword>
<dbReference type="InterPro" id="IPR036910">
    <property type="entry name" value="HMG_box_dom_sf"/>
</dbReference>
<name>A0A8J2SZL3_9STRA</name>
<dbReference type="PROSITE" id="PS50118">
    <property type="entry name" value="HMG_BOX_2"/>
    <property type="match status" value="1"/>
</dbReference>
<feature type="region of interest" description="Disordered" evidence="2">
    <location>
        <begin position="391"/>
        <end position="421"/>
    </location>
</feature>
<reference evidence="4" key="1">
    <citation type="submission" date="2021-11" db="EMBL/GenBank/DDBJ databases">
        <authorList>
            <consortium name="Genoscope - CEA"/>
            <person name="William W."/>
        </authorList>
    </citation>
    <scope>NUCLEOTIDE SEQUENCE</scope>
</reference>
<evidence type="ECO:0000313" key="4">
    <source>
        <dbReference type="EMBL" id="CAH0377124.1"/>
    </source>
</evidence>
<sequence length="733" mass="80169">MELPPGWQTDGSMYHGLSLSLVTARGRSTAEVVAWLPAAKSDRTDFFGEPVPLFRVRYVDGATPGFEVDLELSEVRDSLTEASRAKLGMPALAPAPAAPPISPLSAALAPAVAPAVATPVAPPPPPPPPPTTTDDCRACRGAHSKHTCGKARGPPSSPRPVPPPDAKPKMKKQSGYIYHNAQQREAARAAVEAEAPELSTQEKSQAVMKKLADMWNALDDAAKQKYSEDAPLVEVKERKKPAAAAPAVQVTAAPAEEVEPPATMEGLDLPAKPTDWPKELGQALRAARVPCAFVSPNPKRARGNTSNSVLDYDQYMTATTVDEFFSRKGNWGHLKYDVQRGYCTLDAAKLDECWLSVRDKCVPKAARAPKKKTIEVVDADGRGIVVESRTRGKKRRIVFDPSPESPDQIPPPPKPKQPQKRVGNFANSEEVYALLPAKPMEQPAFSHNFDELVTKLDAATGCAKDACVARLSLKAGDVLRDPGTFGCEGVGEDFEIVGDVCFSVKDSRTRRLVRHDQPNVRLEVVDGLVDTIGWRLLVDLEPGAPLVAALPIRRPAPPKPAEPYKPPEAVGMVIDHGADSSDEEPEPIPKPEKEKFLAPTIEQQRKEPKLPPPPLKIVDPRPKRTYADVDRVRWIAGLYPNEPPPEDFDLVVRVPSLFLPYGGLSTPSVQRSHRPFFRPHQFLAERYFEVPEEVRRPVMNLDWHTEAWVSKRAERRAAALAHRLATGSEADSD</sequence>
<dbReference type="EMBL" id="CAKKNE010000005">
    <property type="protein sequence ID" value="CAH0377124.1"/>
    <property type="molecule type" value="Genomic_DNA"/>
</dbReference>
<dbReference type="CDD" id="cd00084">
    <property type="entry name" value="HMG-box_SF"/>
    <property type="match status" value="1"/>
</dbReference>
<evidence type="ECO:0000259" key="3">
    <source>
        <dbReference type="PROSITE" id="PS50118"/>
    </source>
</evidence>
<dbReference type="GO" id="GO:0003677">
    <property type="term" value="F:DNA binding"/>
    <property type="evidence" value="ECO:0007669"/>
    <property type="project" value="UniProtKB-UniRule"/>
</dbReference>
<feature type="compositionally biased region" description="Pro residues" evidence="2">
    <location>
        <begin position="120"/>
        <end position="131"/>
    </location>
</feature>
<evidence type="ECO:0000256" key="1">
    <source>
        <dbReference type="PROSITE-ProRule" id="PRU00267"/>
    </source>
</evidence>
<dbReference type="InterPro" id="IPR009071">
    <property type="entry name" value="HMG_box_dom"/>
</dbReference>
<dbReference type="Proteomes" id="UP000789595">
    <property type="component" value="Unassembled WGS sequence"/>
</dbReference>
<dbReference type="PANTHER" id="PTHR45691:SF6">
    <property type="entry name" value="PROTEIN DIAPHANOUS"/>
    <property type="match status" value="1"/>
</dbReference>
<dbReference type="InterPro" id="IPR051412">
    <property type="entry name" value="Formin_Homology_Diaphanous_sf"/>
</dbReference>
<gene>
    <name evidence="4" type="ORF">PECAL_5P17060</name>
</gene>
<protein>
    <recommendedName>
        <fullName evidence="3">HMG box domain-containing protein</fullName>
    </recommendedName>
</protein>
<feature type="region of interest" description="Disordered" evidence="2">
    <location>
        <begin position="116"/>
        <end position="173"/>
    </location>
</feature>
<dbReference type="GO" id="GO:0005634">
    <property type="term" value="C:nucleus"/>
    <property type="evidence" value="ECO:0007669"/>
    <property type="project" value="UniProtKB-UniRule"/>
</dbReference>
<feature type="compositionally biased region" description="Pro residues" evidence="2">
    <location>
        <begin position="155"/>
        <end position="165"/>
    </location>
</feature>
<feature type="compositionally biased region" description="Basic residues" evidence="2">
    <location>
        <begin position="140"/>
        <end position="149"/>
    </location>
</feature>
<comment type="caution">
    <text evidence="4">The sequence shown here is derived from an EMBL/GenBank/DDBJ whole genome shotgun (WGS) entry which is preliminary data.</text>
</comment>
<keyword evidence="5" id="KW-1185">Reference proteome</keyword>
<accession>A0A8J2SZL3</accession>
<feature type="DNA-binding region" description="HMG box" evidence="1">
    <location>
        <begin position="168"/>
        <end position="230"/>
    </location>
</feature>
<proteinExistence type="predicted"/>
<feature type="domain" description="HMG box" evidence="3">
    <location>
        <begin position="168"/>
        <end position="230"/>
    </location>
</feature>
<organism evidence="4 5">
    <name type="scientific">Pelagomonas calceolata</name>
    <dbReference type="NCBI Taxonomy" id="35677"/>
    <lineage>
        <taxon>Eukaryota</taxon>
        <taxon>Sar</taxon>
        <taxon>Stramenopiles</taxon>
        <taxon>Ochrophyta</taxon>
        <taxon>Pelagophyceae</taxon>
        <taxon>Pelagomonadales</taxon>
        <taxon>Pelagomonadaceae</taxon>
        <taxon>Pelagomonas</taxon>
    </lineage>
</organism>
<dbReference type="SUPFAM" id="SSF47095">
    <property type="entry name" value="HMG-box"/>
    <property type="match status" value="1"/>
</dbReference>
<keyword evidence="1" id="KW-0539">Nucleus</keyword>
<dbReference type="AlphaFoldDB" id="A0A8J2SZL3"/>
<dbReference type="PANTHER" id="PTHR45691">
    <property type="entry name" value="PROTEIN DIAPHANOUS"/>
    <property type="match status" value="1"/>
</dbReference>